<dbReference type="KEGG" id="xfa:XF_1221"/>
<gene>
    <name evidence="2" type="ordered locus">XF_1221</name>
</gene>
<evidence type="ECO:0000313" key="3">
    <source>
        <dbReference type="Proteomes" id="UP000000812"/>
    </source>
</evidence>
<keyword evidence="1" id="KW-0812">Transmembrane</keyword>
<protein>
    <submittedName>
        <fullName evidence="2">Uncharacterized protein</fullName>
    </submittedName>
</protein>
<dbReference type="HOGENOM" id="CLU_2319441_0_0_6"/>
<evidence type="ECO:0000313" key="2">
    <source>
        <dbReference type="EMBL" id="AAF84031.1"/>
    </source>
</evidence>
<dbReference type="EMBL" id="AE003849">
    <property type="protein sequence ID" value="AAF84031.1"/>
    <property type="molecule type" value="Genomic_DNA"/>
</dbReference>
<accession>Q9PE07</accession>
<proteinExistence type="predicted"/>
<feature type="transmembrane region" description="Helical" evidence="1">
    <location>
        <begin position="35"/>
        <end position="53"/>
    </location>
</feature>
<organism evidence="2 3">
    <name type="scientific">Xylella fastidiosa (strain 9a5c)</name>
    <dbReference type="NCBI Taxonomy" id="160492"/>
    <lineage>
        <taxon>Bacteria</taxon>
        <taxon>Pseudomonadati</taxon>
        <taxon>Pseudomonadota</taxon>
        <taxon>Gammaproteobacteria</taxon>
        <taxon>Lysobacterales</taxon>
        <taxon>Lysobacteraceae</taxon>
        <taxon>Xylella</taxon>
    </lineage>
</organism>
<sequence length="99" mass="11036">MSGLPTGFATHATECLCFVCSVMAPPCFMDSDQNALELCICVFVSWLFILNILNGYAGVYFLGYLGLIYFLLIVFSLASDIWAVIQRVITLHVLCLNMR</sequence>
<keyword evidence="1" id="KW-0472">Membrane</keyword>
<dbReference type="PIR" id="E82707">
    <property type="entry name" value="E82707"/>
</dbReference>
<dbReference type="AlphaFoldDB" id="Q9PE07"/>
<reference evidence="2 3" key="1">
    <citation type="journal article" date="2000" name="Nature">
        <title>The genome sequence of the plant pathogen Xylella fastidiosa.</title>
        <authorList>
            <person name="Simpson A.J."/>
            <person name="Reinach F.C."/>
            <person name="Arruda P."/>
            <person name="Abreu F.A."/>
            <person name="Acencio M."/>
            <person name="Alvarenga R."/>
            <person name="Alves L.M."/>
            <person name="Araya J.E."/>
            <person name="Baia G.S."/>
            <person name="Baptista C.S."/>
            <person name="Barros M.H."/>
            <person name="Bonaccorsi E.D."/>
            <person name="Bordin S."/>
            <person name="Bove J.M."/>
            <person name="Briones M.R."/>
            <person name="Bueno M.R."/>
            <person name="Camargo A.A."/>
            <person name="Camargo L.E."/>
            <person name="Carraro D.M."/>
            <person name="Carrer H."/>
            <person name="Colauto N.B."/>
            <person name="Colombo C."/>
            <person name="Costa F.F."/>
            <person name="Costa M.C."/>
            <person name="Costa-Neto C.M."/>
            <person name="Coutinho L.L."/>
            <person name="Cristofani M."/>
            <person name="Dias-Neto E."/>
            <person name="Docena C."/>
            <person name="El-Dorry H."/>
            <person name="Facincani A.P."/>
            <person name="Ferreira A.J."/>
            <person name="Ferreira V.C."/>
            <person name="Ferro J.A."/>
            <person name="Fraga J.S."/>
            <person name="Franca S.C."/>
            <person name="Franco M.C."/>
            <person name="Frohme M."/>
            <person name="Furlan L.R."/>
            <person name="Garnier M."/>
            <person name="Goldman G.H."/>
            <person name="Goldman M.H."/>
            <person name="Gomes S.L."/>
            <person name="Gruber A."/>
            <person name="Ho P.L."/>
            <person name="Hoheisel J.D."/>
            <person name="Junqueira M.L."/>
            <person name="Kemper E.L."/>
            <person name="Kitajima J.P."/>
            <person name="Krieger J.E."/>
            <person name="Kuramae E.E."/>
            <person name="Laigret F."/>
            <person name="Lambais M.R."/>
            <person name="Leite L.C."/>
            <person name="Lemos E.G."/>
            <person name="Lemos M.V."/>
            <person name="Lopes S.A."/>
            <person name="Lopes C.R."/>
            <person name="Machado J.A."/>
            <person name="Machado M.A."/>
            <person name="Madeira A.M."/>
            <person name="Madeira H.M."/>
            <person name="Marino C.L."/>
            <person name="Marques M.V."/>
            <person name="Martins E.A."/>
            <person name="Martins E.M."/>
            <person name="Matsukuma A.Y."/>
            <person name="Menck C.F."/>
            <person name="Miracca E.C."/>
            <person name="Miyaki C.Y."/>
            <person name="Monteriro-Vitorello C.B."/>
            <person name="Moon D.H."/>
            <person name="Nagai M.A."/>
            <person name="Nascimento A.L."/>
            <person name="Netto L.E."/>
            <person name="Nhani A.Jr."/>
            <person name="Nobrega F.G."/>
            <person name="Nunes L.R."/>
            <person name="Oliveira M.A."/>
            <person name="de Oliveira M.C."/>
            <person name="de Oliveira R.C."/>
            <person name="Palmieri D.A."/>
            <person name="Paris A."/>
            <person name="Peixoto B.R."/>
            <person name="Pereira G.A."/>
            <person name="Pereira H.A.Jr."/>
            <person name="Pesquero J.B."/>
            <person name="Quaggio R.B."/>
            <person name="Roberto P.G."/>
            <person name="Rodrigues V."/>
            <person name="de M Rosa A.J."/>
            <person name="de Rosa V.E.Jr."/>
            <person name="de Sa R.G."/>
            <person name="Santelli R.V."/>
            <person name="Sawasaki H.E."/>
            <person name="da Silva A.C."/>
            <person name="da Silva A.M."/>
            <person name="da Silva F.R."/>
            <person name="da Silva W.A.Jr."/>
            <person name="da Silveira J.F."/>
            <person name="Silvestri M.L."/>
            <person name="Siqueira W.J."/>
            <person name="de Souza A.A."/>
            <person name="de Souza A.P."/>
            <person name="Terenzi M.F."/>
            <person name="Truffi D."/>
            <person name="Tsai S.M."/>
            <person name="Tsuhako M.H."/>
            <person name="Vallada H."/>
            <person name="Van Sluys M.A."/>
            <person name="Verjovski-Almeida S."/>
            <person name="Vettore A.L."/>
            <person name="Zago M.A."/>
            <person name="Zatz M."/>
            <person name="Meidanis J."/>
            <person name="Setubal J.C."/>
        </authorList>
    </citation>
    <scope>NUCLEOTIDE SEQUENCE [LARGE SCALE GENOMIC DNA]</scope>
    <source>
        <strain evidence="2 3">9a5c</strain>
    </source>
</reference>
<keyword evidence="1" id="KW-1133">Transmembrane helix</keyword>
<feature type="transmembrane region" description="Helical" evidence="1">
    <location>
        <begin position="59"/>
        <end position="78"/>
    </location>
</feature>
<name>Q9PE07_XYLFA</name>
<evidence type="ECO:0000256" key="1">
    <source>
        <dbReference type="SAM" id="Phobius"/>
    </source>
</evidence>
<dbReference type="Proteomes" id="UP000000812">
    <property type="component" value="Chromosome"/>
</dbReference>